<dbReference type="Gene3D" id="3.40.50.720">
    <property type="entry name" value="NAD(P)-binding Rossmann-like Domain"/>
    <property type="match status" value="1"/>
</dbReference>
<dbReference type="Proteomes" id="UP001597063">
    <property type="component" value="Unassembled WGS sequence"/>
</dbReference>
<evidence type="ECO:0000259" key="5">
    <source>
        <dbReference type="SMART" id="SM00822"/>
    </source>
</evidence>
<dbReference type="PANTHER" id="PTHR43391">
    <property type="entry name" value="RETINOL DEHYDROGENASE-RELATED"/>
    <property type="match status" value="1"/>
</dbReference>
<protein>
    <submittedName>
        <fullName evidence="6">SDR family oxidoreductase</fullName>
        <ecNumber evidence="6">1.-.-.-</ecNumber>
    </submittedName>
</protein>
<keyword evidence="3 6" id="KW-0560">Oxidoreductase</keyword>
<keyword evidence="7" id="KW-1185">Reference proteome</keyword>
<evidence type="ECO:0000256" key="2">
    <source>
        <dbReference type="ARBA" id="ARBA00022857"/>
    </source>
</evidence>
<dbReference type="RefSeq" id="WP_378325408.1">
    <property type="nucleotide sequence ID" value="NZ_JBHTGP010000018.1"/>
</dbReference>
<feature type="region of interest" description="Disordered" evidence="4">
    <location>
        <begin position="254"/>
        <end position="284"/>
    </location>
</feature>
<dbReference type="InterPro" id="IPR003560">
    <property type="entry name" value="DHB_DH"/>
</dbReference>
<name>A0ABW2XWU1_9ACTN</name>
<dbReference type="InterPro" id="IPR020904">
    <property type="entry name" value="Sc_DH/Rdtase_CS"/>
</dbReference>
<gene>
    <name evidence="6" type="ORF">ACFQZM_39970</name>
</gene>
<evidence type="ECO:0000256" key="1">
    <source>
        <dbReference type="ARBA" id="ARBA00006484"/>
    </source>
</evidence>
<dbReference type="InterPro" id="IPR057326">
    <property type="entry name" value="KR_dom"/>
</dbReference>
<evidence type="ECO:0000256" key="4">
    <source>
        <dbReference type="SAM" id="MobiDB-lite"/>
    </source>
</evidence>
<dbReference type="InterPro" id="IPR002347">
    <property type="entry name" value="SDR_fam"/>
</dbReference>
<evidence type="ECO:0000313" key="7">
    <source>
        <dbReference type="Proteomes" id="UP001597063"/>
    </source>
</evidence>
<dbReference type="Pfam" id="PF00106">
    <property type="entry name" value="adh_short"/>
    <property type="match status" value="1"/>
</dbReference>
<dbReference type="SMART" id="SM00822">
    <property type="entry name" value="PKS_KR"/>
    <property type="match status" value="1"/>
</dbReference>
<accession>A0ABW2XWU1</accession>
<proteinExistence type="inferred from homology"/>
<reference evidence="7" key="1">
    <citation type="journal article" date="2019" name="Int. J. Syst. Evol. Microbiol.">
        <title>The Global Catalogue of Microorganisms (GCM) 10K type strain sequencing project: providing services to taxonomists for standard genome sequencing and annotation.</title>
        <authorList>
            <consortium name="The Broad Institute Genomics Platform"/>
            <consortium name="The Broad Institute Genome Sequencing Center for Infectious Disease"/>
            <person name="Wu L."/>
            <person name="Ma J."/>
        </authorList>
    </citation>
    <scope>NUCLEOTIDE SEQUENCE [LARGE SCALE GENOMIC DNA]</scope>
    <source>
        <strain evidence="7">JCM 9371</strain>
    </source>
</reference>
<feature type="domain" description="Ketoreductase" evidence="5">
    <location>
        <begin position="9"/>
        <end position="187"/>
    </location>
</feature>
<keyword evidence="2" id="KW-0521">NADP</keyword>
<dbReference type="InterPro" id="IPR036291">
    <property type="entry name" value="NAD(P)-bd_dom_sf"/>
</dbReference>
<comment type="similarity">
    <text evidence="1">Belongs to the short-chain dehydrogenases/reductases (SDR) family.</text>
</comment>
<dbReference type="PRINTS" id="PR01397">
    <property type="entry name" value="DHBDHDRGNASE"/>
</dbReference>
<dbReference type="CDD" id="cd05233">
    <property type="entry name" value="SDR_c"/>
    <property type="match status" value="1"/>
</dbReference>
<sequence length="284" mass="29021">MGSTSLAGSRVVVAGASAGIGRALAVRAVRDGARVLLTARRADRLAEAAAEAGGGHVAAADLRSEGDCASLAGAARASLGGIDALVCCVGVARLRMIADVTGEDWRGLFETNVEGPHRLLRACLPLLAPGAVVMVLSSETVHQPRTALGAYATSKAALDRLVEAWRTEHPRLRFTTVTVGATFPTDFGNEFEPELLTWALEDWSVRGLAQEEFMAPDEVAGVLAGVLGTAAAFPAVGLDHLTVRSPSPVAGTFGGALDRAAGETGPSGGTTPERGALRGSVHPG</sequence>
<dbReference type="PANTHER" id="PTHR43391:SF14">
    <property type="entry name" value="DEHYDROGENASE_REDUCTASE SDR FAMILY PROTEIN 7-LIKE"/>
    <property type="match status" value="1"/>
</dbReference>
<dbReference type="GO" id="GO:0016491">
    <property type="term" value="F:oxidoreductase activity"/>
    <property type="evidence" value="ECO:0007669"/>
    <property type="project" value="UniProtKB-KW"/>
</dbReference>
<dbReference type="EC" id="1.-.-.-" evidence="6"/>
<evidence type="ECO:0000256" key="3">
    <source>
        <dbReference type="ARBA" id="ARBA00023002"/>
    </source>
</evidence>
<evidence type="ECO:0000313" key="6">
    <source>
        <dbReference type="EMBL" id="MFD0690723.1"/>
    </source>
</evidence>
<dbReference type="EMBL" id="JBHTGP010000018">
    <property type="protein sequence ID" value="MFD0690723.1"/>
    <property type="molecule type" value="Genomic_DNA"/>
</dbReference>
<comment type="caution">
    <text evidence="6">The sequence shown here is derived from an EMBL/GenBank/DDBJ whole genome shotgun (WGS) entry which is preliminary data.</text>
</comment>
<dbReference type="PROSITE" id="PS00061">
    <property type="entry name" value="ADH_SHORT"/>
    <property type="match status" value="1"/>
</dbReference>
<organism evidence="6 7">
    <name type="scientific">Actinomadura fibrosa</name>
    <dbReference type="NCBI Taxonomy" id="111802"/>
    <lineage>
        <taxon>Bacteria</taxon>
        <taxon>Bacillati</taxon>
        <taxon>Actinomycetota</taxon>
        <taxon>Actinomycetes</taxon>
        <taxon>Streptosporangiales</taxon>
        <taxon>Thermomonosporaceae</taxon>
        <taxon>Actinomadura</taxon>
    </lineage>
</organism>
<dbReference type="SUPFAM" id="SSF51735">
    <property type="entry name" value="NAD(P)-binding Rossmann-fold domains"/>
    <property type="match status" value="1"/>
</dbReference>